<keyword evidence="5" id="KW-0472">Membrane</keyword>
<dbReference type="InterPro" id="IPR004090">
    <property type="entry name" value="Chemotax_Me-accpt_rcpt"/>
</dbReference>
<keyword evidence="5" id="KW-0812">Transmembrane</keyword>
<evidence type="ECO:0000313" key="8">
    <source>
        <dbReference type="EMBL" id="SIO92641.1"/>
    </source>
</evidence>
<accession>A0A1N6LZT5</accession>
<dbReference type="AlphaFoldDB" id="A0A1N6LZT5"/>
<dbReference type="Pfam" id="PF00015">
    <property type="entry name" value="MCPsignal"/>
    <property type="match status" value="1"/>
</dbReference>
<dbReference type="InterPro" id="IPR004089">
    <property type="entry name" value="MCPsignal_dom"/>
</dbReference>
<dbReference type="GO" id="GO:0007165">
    <property type="term" value="P:signal transduction"/>
    <property type="evidence" value="ECO:0007669"/>
    <property type="project" value="UniProtKB-KW"/>
</dbReference>
<evidence type="ECO:0000259" key="6">
    <source>
        <dbReference type="PROSITE" id="PS50111"/>
    </source>
</evidence>
<evidence type="ECO:0000256" key="4">
    <source>
        <dbReference type="PROSITE-ProRule" id="PRU00284"/>
    </source>
</evidence>
<dbReference type="RefSeq" id="WP_159439431.1">
    <property type="nucleotide sequence ID" value="NZ_AP024908.1"/>
</dbReference>
<feature type="domain" description="HAMP" evidence="7">
    <location>
        <begin position="209"/>
        <end position="262"/>
    </location>
</feature>
<keyword evidence="2 4" id="KW-0807">Transducer</keyword>
<dbReference type="Gene3D" id="1.10.287.950">
    <property type="entry name" value="Methyl-accepting chemotaxis protein"/>
    <property type="match status" value="1"/>
</dbReference>
<dbReference type="InterPro" id="IPR003660">
    <property type="entry name" value="HAMP_dom"/>
</dbReference>
<dbReference type="PANTHER" id="PTHR32089:SF114">
    <property type="entry name" value="METHYL-ACCEPTING CHEMOTAXIS PROTEIN MCPB"/>
    <property type="match status" value="1"/>
</dbReference>
<organism evidence="8 9">
    <name type="scientific">Vibrio spartinae</name>
    <dbReference type="NCBI Taxonomy" id="1918945"/>
    <lineage>
        <taxon>Bacteria</taxon>
        <taxon>Pseudomonadati</taxon>
        <taxon>Pseudomonadota</taxon>
        <taxon>Gammaproteobacteria</taxon>
        <taxon>Vibrionales</taxon>
        <taxon>Vibrionaceae</taxon>
        <taxon>Vibrio</taxon>
    </lineage>
</organism>
<proteinExistence type="inferred from homology"/>
<dbReference type="EMBL" id="FSSB01000002">
    <property type="protein sequence ID" value="SIO92641.1"/>
    <property type="molecule type" value="Genomic_DNA"/>
</dbReference>
<dbReference type="PANTHER" id="PTHR32089">
    <property type="entry name" value="METHYL-ACCEPTING CHEMOTAXIS PROTEIN MCPB"/>
    <property type="match status" value="1"/>
</dbReference>
<keyword evidence="5" id="KW-1133">Transmembrane helix</keyword>
<dbReference type="Proteomes" id="UP000184774">
    <property type="component" value="Unassembled WGS sequence"/>
</dbReference>
<feature type="transmembrane region" description="Helical" evidence="5">
    <location>
        <begin position="192"/>
        <end position="212"/>
    </location>
</feature>
<dbReference type="PROSITE" id="PS50885">
    <property type="entry name" value="HAMP"/>
    <property type="match status" value="1"/>
</dbReference>
<protein>
    <submittedName>
        <fullName evidence="8">Methyl-accepting chemotaxis protein McpB</fullName>
    </submittedName>
</protein>
<dbReference type="GO" id="GO:0006935">
    <property type="term" value="P:chemotaxis"/>
    <property type="evidence" value="ECO:0007669"/>
    <property type="project" value="InterPro"/>
</dbReference>
<comment type="similarity">
    <text evidence="3">Belongs to the methyl-accepting chemotaxis (MCP) protein family.</text>
</comment>
<dbReference type="SMART" id="SM00283">
    <property type="entry name" value="MA"/>
    <property type="match status" value="1"/>
</dbReference>
<dbReference type="PROSITE" id="PS51257">
    <property type="entry name" value="PROKAR_LIPOPROTEIN"/>
    <property type="match status" value="1"/>
</dbReference>
<comment type="subcellular location">
    <subcellularLocation>
        <location evidence="1">Membrane</location>
    </subcellularLocation>
</comment>
<reference evidence="8 9" key="1">
    <citation type="submission" date="2016-12" db="EMBL/GenBank/DDBJ databases">
        <authorList>
            <person name="Song W.-J."/>
            <person name="Kurnit D.M."/>
        </authorList>
    </citation>
    <scope>NUCLEOTIDE SEQUENCE [LARGE SCALE GENOMIC DNA]</scope>
    <source>
        <strain evidence="8 9">CECT 9026</strain>
    </source>
</reference>
<feature type="domain" description="Methyl-accepting transducer" evidence="6">
    <location>
        <begin position="278"/>
        <end position="507"/>
    </location>
</feature>
<dbReference type="PRINTS" id="PR00260">
    <property type="entry name" value="CHEMTRNSDUCR"/>
</dbReference>
<evidence type="ECO:0000256" key="2">
    <source>
        <dbReference type="ARBA" id="ARBA00023224"/>
    </source>
</evidence>
<name>A0A1N6LZT5_9VIBR</name>
<dbReference type="OrthoDB" id="8613753at2"/>
<dbReference type="PROSITE" id="PS50111">
    <property type="entry name" value="CHEMOTAXIS_TRANSDUC_2"/>
    <property type="match status" value="1"/>
</dbReference>
<evidence type="ECO:0000256" key="1">
    <source>
        <dbReference type="ARBA" id="ARBA00004370"/>
    </source>
</evidence>
<gene>
    <name evidence="8" type="primary">mcpB_2</name>
    <name evidence="8" type="ORF">VSP9026_00256</name>
</gene>
<dbReference type="SUPFAM" id="SSF58104">
    <property type="entry name" value="Methyl-accepting chemotaxis protein (MCP) signaling domain"/>
    <property type="match status" value="1"/>
</dbReference>
<sequence>MNIQSLRSQLLILAVLINLLISCFFTYFSYSNEKELLLKSIDAQLTISATALPTILGPDYQDRTSVSDDEYLQHVKEISAFATRAHMTYVYTMVEKNGKIFQSFTSAPDATIADGTYERYMSEYEDASDLLQGVFQNPRVTYEDYADDQGNFRSVFIPFYSPNGKLYIAGADVPIDHINKTLNGYLITNAEIALLGFVLSTMAFWFFCTPLLRHLQRIRVQLAAAAEHLDLTHQFDSKIKNELGAISEDMNRLFTRFAAGINQVSEAANHNVRLSDQVSENTHSIQRNLTHSQEQVGSTNHRSHAMYDQLAANTDQSTQLSTELSNAVAELNNIEATFSNLDQAVNRNLKNELALSEQLTALSKDTKEINSILDMIHSLADQTNLLALNAAIEAARAGEAGRGFAVVADEVRSLSVHTEKNLGLIQETLSRITTSIGDACHQMDNSVHEMTALTEASQSGYEQLKHCARTILNQQGKITLWVEDSQQTQQQANDIQKDMELTVTQITQAYADTERVSGAAAELESSARQLLNLSHQFKTN</sequence>
<evidence type="ECO:0000256" key="3">
    <source>
        <dbReference type="ARBA" id="ARBA00029447"/>
    </source>
</evidence>
<feature type="transmembrane region" description="Helical" evidence="5">
    <location>
        <begin position="12"/>
        <end position="30"/>
    </location>
</feature>
<evidence type="ECO:0000313" key="9">
    <source>
        <dbReference type="Proteomes" id="UP000184774"/>
    </source>
</evidence>
<dbReference type="GO" id="GO:0016020">
    <property type="term" value="C:membrane"/>
    <property type="evidence" value="ECO:0007669"/>
    <property type="project" value="UniProtKB-SubCell"/>
</dbReference>
<dbReference type="GO" id="GO:0004888">
    <property type="term" value="F:transmembrane signaling receptor activity"/>
    <property type="evidence" value="ECO:0007669"/>
    <property type="project" value="InterPro"/>
</dbReference>
<evidence type="ECO:0000259" key="7">
    <source>
        <dbReference type="PROSITE" id="PS50885"/>
    </source>
</evidence>
<evidence type="ECO:0000256" key="5">
    <source>
        <dbReference type="SAM" id="Phobius"/>
    </source>
</evidence>